<name>A0A0G1WLG3_9BACT</name>
<evidence type="ECO:0000256" key="5">
    <source>
        <dbReference type="ARBA" id="ARBA00022960"/>
    </source>
</evidence>
<proteinExistence type="inferred from homology"/>
<dbReference type="GO" id="GO:0005524">
    <property type="term" value="F:ATP binding"/>
    <property type="evidence" value="ECO:0007669"/>
    <property type="project" value="UniProtKB-KW"/>
</dbReference>
<reference evidence="7 8" key="1">
    <citation type="journal article" date="2015" name="Nature">
        <title>rRNA introns, odd ribosomes, and small enigmatic genomes across a large radiation of phyla.</title>
        <authorList>
            <person name="Brown C.T."/>
            <person name="Hug L.A."/>
            <person name="Thomas B.C."/>
            <person name="Sharon I."/>
            <person name="Castelle C.J."/>
            <person name="Singh A."/>
            <person name="Wilkins M.J."/>
            <person name="Williams K.H."/>
            <person name="Banfield J.F."/>
        </authorList>
    </citation>
    <scope>NUCLEOTIDE SEQUENCE [LARGE SCALE GENOMIC DNA]</scope>
</reference>
<evidence type="ECO:0008006" key="9">
    <source>
        <dbReference type="Google" id="ProtNLM"/>
    </source>
</evidence>
<evidence type="ECO:0000313" key="7">
    <source>
        <dbReference type="EMBL" id="KKU91163.1"/>
    </source>
</evidence>
<comment type="subcellular location">
    <subcellularLocation>
        <location evidence="1">Cytoplasm</location>
    </subcellularLocation>
</comment>
<feature type="non-terminal residue" evidence="7">
    <location>
        <position position="96"/>
    </location>
</feature>
<evidence type="ECO:0000256" key="6">
    <source>
        <dbReference type="ARBA" id="ARBA00023458"/>
    </source>
</evidence>
<evidence type="ECO:0000256" key="2">
    <source>
        <dbReference type="ARBA" id="ARBA00022490"/>
    </source>
</evidence>
<dbReference type="InterPro" id="IPR056546">
    <property type="entry name" value="MreB_MamK-like"/>
</dbReference>
<protein>
    <recommendedName>
        <fullName evidence="9">Cell shape determining protein, MreB/Mrl family</fullName>
    </recommendedName>
</protein>
<dbReference type="GO" id="GO:0008360">
    <property type="term" value="P:regulation of cell shape"/>
    <property type="evidence" value="ECO:0007669"/>
    <property type="project" value="UniProtKB-KW"/>
</dbReference>
<dbReference type="SUPFAM" id="SSF53067">
    <property type="entry name" value="Actin-like ATPase domain"/>
    <property type="match status" value="1"/>
</dbReference>
<organism evidence="7 8">
    <name type="scientific">Candidatus Jorgensenbacteria bacterium GW2011_GWA1_48_11</name>
    <dbReference type="NCBI Taxonomy" id="1618660"/>
    <lineage>
        <taxon>Bacteria</taxon>
        <taxon>Candidatus Joergenseniibacteriota</taxon>
    </lineage>
</organism>
<sequence>MIFRKNIGIDLGTDTTQIYLDQIGIVVNEPSIVAFNNLTNRVIAHGNEAKKMLSRTPSHITALRPIMNGVIADFDIAKEMIDRLLKNQRLPWSFMT</sequence>
<accession>A0A0G1WLG3</accession>
<keyword evidence="5" id="KW-0133">Cell shape</keyword>
<gene>
    <name evidence="7" type="ORF">UY23_C0003G0001</name>
</gene>
<dbReference type="Pfam" id="PF06723">
    <property type="entry name" value="MreB_Mbl"/>
    <property type="match status" value="1"/>
</dbReference>
<evidence type="ECO:0000256" key="3">
    <source>
        <dbReference type="ARBA" id="ARBA00022741"/>
    </source>
</evidence>
<keyword evidence="4" id="KW-0067">ATP-binding</keyword>
<dbReference type="AlphaFoldDB" id="A0A0G1WLG3"/>
<dbReference type="GO" id="GO:0000902">
    <property type="term" value="P:cell morphogenesis"/>
    <property type="evidence" value="ECO:0007669"/>
    <property type="project" value="InterPro"/>
</dbReference>
<comment type="caution">
    <text evidence="7">The sequence shown here is derived from an EMBL/GenBank/DDBJ whole genome shotgun (WGS) entry which is preliminary data.</text>
</comment>
<dbReference type="GO" id="GO:0005737">
    <property type="term" value="C:cytoplasm"/>
    <property type="evidence" value="ECO:0007669"/>
    <property type="project" value="UniProtKB-SubCell"/>
</dbReference>
<dbReference type="InterPro" id="IPR043129">
    <property type="entry name" value="ATPase_NBD"/>
</dbReference>
<evidence type="ECO:0000256" key="4">
    <source>
        <dbReference type="ARBA" id="ARBA00022840"/>
    </source>
</evidence>
<evidence type="ECO:0000313" key="8">
    <source>
        <dbReference type="Proteomes" id="UP000034956"/>
    </source>
</evidence>
<dbReference type="Proteomes" id="UP000034956">
    <property type="component" value="Unassembled WGS sequence"/>
</dbReference>
<dbReference type="PANTHER" id="PTHR42749">
    <property type="entry name" value="CELL SHAPE-DETERMINING PROTEIN MREB"/>
    <property type="match status" value="1"/>
</dbReference>
<keyword evidence="2" id="KW-0963">Cytoplasm</keyword>
<dbReference type="PANTHER" id="PTHR42749:SF1">
    <property type="entry name" value="CELL SHAPE-DETERMINING PROTEIN MREB"/>
    <property type="match status" value="1"/>
</dbReference>
<evidence type="ECO:0000256" key="1">
    <source>
        <dbReference type="ARBA" id="ARBA00004496"/>
    </source>
</evidence>
<dbReference type="Gene3D" id="3.30.420.40">
    <property type="match status" value="1"/>
</dbReference>
<dbReference type="InterPro" id="IPR004753">
    <property type="entry name" value="MreB"/>
</dbReference>
<keyword evidence="3" id="KW-0547">Nucleotide-binding</keyword>
<comment type="similarity">
    <text evidence="6">Belongs to the FtsA/MreB family.</text>
</comment>
<dbReference type="EMBL" id="LCPF01000003">
    <property type="protein sequence ID" value="KKU91163.1"/>
    <property type="molecule type" value="Genomic_DNA"/>
</dbReference>
<dbReference type="PRINTS" id="PR01652">
    <property type="entry name" value="SHAPEPROTEIN"/>
</dbReference>